<dbReference type="EMBL" id="JAWXYG010000020">
    <property type="protein sequence ID" value="KAK4252788.1"/>
    <property type="molecule type" value="Genomic_DNA"/>
</dbReference>
<evidence type="ECO:0000313" key="2">
    <source>
        <dbReference type="EMBL" id="KAK4252788.1"/>
    </source>
</evidence>
<keyword evidence="3" id="KW-1185">Reference proteome</keyword>
<dbReference type="InterPro" id="IPR026960">
    <property type="entry name" value="RVT-Znf"/>
</dbReference>
<name>A0AAE1M7Y9_9FABA</name>
<accession>A0AAE1M7Y9</accession>
<dbReference type="Proteomes" id="UP001293593">
    <property type="component" value="Unassembled WGS sequence"/>
</dbReference>
<comment type="caution">
    <text evidence="2">The sequence shown here is derived from an EMBL/GenBank/DDBJ whole genome shotgun (WGS) entry which is preliminary data.</text>
</comment>
<dbReference type="PANTHER" id="PTHR47074">
    <property type="entry name" value="BNAC02G40300D PROTEIN"/>
    <property type="match status" value="1"/>
</dbReference>
<protein>
    <recommendedName>
        <fullName evidence="1">Reverse transcriptase zinc-binding domain-containing protein</fullName>
    </recommendedName>
</protein>
<reference evidence="2" key="1">
    <citation type="submission" date="2023-10" db="EMBL/GenBank/DDBJ databases">
        <title>Chromosome-level genome of the transformable northern wattle, Acacia crassicarpa.</title>
        <authorList>
            <person name="Massaro I."/>
            <person name="Sinha N.R."/>
            <person name="Poethig S."/>
            <person name="Leichty A.R."/>
        </authorList>
    </citation>
    <scope>NUCLEOTIDE SEQUENCE</scope>
    <source>
        <strain evidence="2">Acra3RX</strain>
        <tissue evidence="2">Leaf</tissue>
    </source>
</reference>
<feature type="domain" description="Reverse transcriptase zinc-binding" evidence="1">
    <location>
        <begin position="66"/>
        <end position="151"/>
    </location>
</feature>
<dbReference type="Pfam" id="PF13966">
    <property type="entry name" value="zf-RVT"/>
    <property type="match status" value="1"/>
</dbReference>
<proteinExistence type="predicted"/>
<evidence type="ECO:0000259" key="1">
    <source>
        <dbReference type="Pfam" id="PF13966"/>
    </source>
</evidence>
<dbReference type="AlphaFoldDB" id="A0AAE1M7Y9"/>
<organism evidence="2 3">
    <name type="scientific">Acacia crassicarpa</name>
    <name type="common">northern wattle</name>
    <dbReference type="NCBI Taxonomy" id="499986"/>
    <lineage>
        <taxon>Eukaryota</taxon>
        <taxon>Viridiplantae</taxon>
        <taxon>Streptophyta</taxon>
        <taxon>Embryophyta</taxon>
        <taxon>Tracheophyta</taxon>
        <taxon>Spermatophyta</taxon>
        <taxon>Magnoliopsida</taxon>
        <taxon>eudicotyledons</taxon>
        <taxon>Gunneridae</taxon>
        <taxon>Pentapetalae</taxon>
        <taxon>rosids</taxon>
        <taxon>fabids</taxon>
        <taxon>Fabales</taxon>
        <taxon>Fabaceae</taxon>
        <taxon>Caesalpinioideae</taxon>
        <taxon>mimosoid clade</taxon>
        <taxon>Acacieae</taxon>
        <taxon>Acacia</taxon>
    </lineage>
</organism>
<sequence length="290" mass="33537">MCIRTLSVEEQNSKVAEWVVNGFWDLSRLHSIVSSEVLQRLVSSPTPMQEAGDDVILWNGTHTGIFTVKSAYHLLDKPDEVHSHKCFKLIWKWLGVERIRVFMWLAFLNRLPSNERRSKWSSSSPFCQHCHTCVESTIHILRDCIYASNMWRALIQPRYYFRFFASSMTDWFILNFSKDIGRNQGATWNILFGVGIWRLWNWRNDMVFNSHFVKPRDSAAIILYSWHFFAPIGVPLPGSPQESIVNPSWQLPPLDWLKANVDGAVSTSNNKAGCGGVLRDHYGKWIKGFS</sequence>
<dbReference type="PANTHER" id="PTHR47074:SF11">
    <property type="entry name" value="REVERSE TRANSCRIPTASE-LIKE PROTEIN"/>
    <property type="match status" value="1"/>
</dbReference>
<dbReference type="InterPro" id="IPR052929">
    <property type="entry name" value="RNase_H-like_EbsB-rel"/>
</dbReference>
<gene>
    <name evidence="2" type="ORF">QN277_014330</name>
</gene>
<evidence type="ECO:0000313" key="3">
    <source>
        <dbReference type="Proteomes" id="UP001293593"/>
    </source>
</evidence>